<evidence type="ECO:0000313" key="14">
    <source>
        <dbReference type="Proteomes" id="UP000694251"/>
    </source>
</evidence>
<evidence type="ECO:0000256" key="10">
    <source>
        <dbReference type="SAM" id="Coils"/>
    </source>
</evidence>
<accession>A0A8T2ALC3</accession>
<dbReference type="OrthoDB" id="153872at2759"/>
<evidence type="ECO:0000256" key="1">
    <source>
        <dbReference type="ARBA" id="ARBA00004123"/>
    </source>
</evidence>
<keyword evidence="5 8" id="KW-0863">Zinc-finger</keyword>
<dbReference type="GO" id="GO:0006355">
    <property type="term" value="P:regulation of DNA-templated transcription"/>
    <property type="evidence" value="ECO:0007669"/>
    <property type="project" value="UniProtKB-ARBA"/>
</dbReference>
<dbReference type="PROSITE" id="PS50119">
    <property type="entry name" value="ZF_BBOX"/>
    <property type="match status" value="2"/>
</dbReference>
<dbReference type="AlphaFoldDB" id="A0A8T2ALC3"/>
<evidence type="ECO:0000256" key="5">
    <source>
        <dbReference type="ARBA" id="ARBA00022771"/>
    </source>
</evidence>
<organism evidence="13 14">
    <name type="scientific">Arabidopsis suecica</name>
    <name type="common">Swedish thale-cress</name>
    <name type="synonym">Cardaminopsis suecica</name>
    <dbReference type="NCBI Taxonomy" id="45249"/>
    <lineage>
        <taxon>Eukaryota</taxon>
        <taxon>Viridiplantae</taxon>
        <taxon>Streptophyta</taxon>
        <taxon>Embryophyta</taxon>
        <taxon>Tracheophyta</taxon>
        <taxon>Spermatophyta</taxon>
        <taxon>Magnoliopsida</taxon>
        <taxon>eudicotyledons</taxon>
        <taxon>Gunneridae</taxon>
        <taxon>Pentapetalae</taxon>
        <taxon>rosids</taxon>
        <taxon>malvids</taxon>
        <taxon>Brassicales</taxon>
        <taxon>Brassicaceae</taxon>
        <taxon>Camelineae</taxon>
        <taxon>Arabidopsis</taxon>
    </lineage>
</organism>
<keyword evidence="3" id="KW-0479">Metal-binding</keyword>
<evidence type="ECO:0000256" key="6">
    <source>
        <dbReference type="ARBA" id="ARBA00022833"/>
    </source>
</evidence>
<evidence type="ECO:0000256" key="8">
    <source>
        <dbReference type="PROSITE-ProRule" id="PRU00024"/>
    </source>
</evidence>
<dbReference type="PANTHER" id="PTHR31717:SF45">
    <property type="entry name" value="ZINC FINGER PROTEIN CONSTANS-LIKE 14-RELATED"/>
    <property type="match status" value="1"/>
</dbReference>
<feature type="domain" description="B box-type" evidence="11">
    <location>
        <begin position="50"/>
        <end position="97"/>
    </location>
</feature>
<proteinExistence type="inferred from homology"/>
<keyword evidence="4" id="KW-0677">Repeat</keyword>
<dbReference type="InterPro" id="IPR010402">
    <property type="entry name" value="CCT_domain"/>
</dbReference>
<dbReference type="Pfam" id="PF06203">
    <property type="entry name" value="CCT"/>
    <property type="match status" value="1"/>
</dbReference>
<keyword evidence="14" id="KW-1185">Reference proteome</keyword>
<name>A0A8T2ALC3_ARASU</name>
<dbReference type="CDD" id="cd19821">
    <property type="entry name" value="Bbox1_BBX-like"/>
    <property type="match status" value="1"/>
</dbReference>
<gene>
    <name evidence="13" type="ORF">ISN44_As09g017730</name>
</gene>
<dbReference type="PANTHER" id="PTHR31717">
    <property type="entry name" value="ZINC FINGER PROTEIN CONSTANS-LIKE 10"/>
    <property type="match status" value="1"/>
</dbReference>
<dbReference type="SMART" id="SM00336">
    <property type="entry name" value="BBOX"/>
    <property type="match status" value="2"/>
</dbReference>
<keyword evidence="6" id="KW-0862">Zinc</keyword>
<dbReference type="Proteomes" id="UP000694251">
    <property type="component" value="Chromosome 9"/>
</dbReference>
<evidence type="ECO:0000256" key="3">
    <source>
        <dbReference type="ARBA" id="ARBA00022723"/>
    </source>
</evidence>
<keyword evidence="7 9" id="KW-0539">Nucleus</keyword>
<comment type="caution">
    <text evidence="13">The sequence shown here is derived from an EMBL/GenBank/DDBJ whole genome shotgun (WGS) entry which is preliminary data.</text>
</comment>
<comment type="subcellular location">
    <subcellularLocation>
        <location evidence="1 9">Nucleus</location>
    </subcellularLocation>
</comment>
<dbReference type="GO" id="GO:0005634">
    <property type="term" value="C:nucleus"/>
    <property type="evidence" value="ECO:0007669"/>
    <property type="project" value="UniProtKB-SubCell"/>
</dbReference>
<dbReference type="EMBL" id="JAEFBJ010000009">
    <property type="protein sequence ID" value="KAG7573489.1"/>
    <property type="molecule type" value="Genomic_DNA"/>
</dbReference>
<feature type="domain" description="B box-type" evidence="11">
    <location>
        <begin position="7"/>
        <end position="54"/>
    </location>
</feature>
<evidence type="ECO:0000256" key="9">
    <source>
        <dbReference type="PROSITE-ProRule" id="PRU00357"/>
    </source>
</evidence>
<dbReference type="GO" id="GO:0008270">
    <property type="term" value="F:zinc ion binding"/>
    <property type="evidence" value="ECO:0007669"/>
    <property type="project" value="UniProtKB-KW"/>
</dbReference>
<comment type="similarity">
    <text evidence="2">Belongs to the CONSTANS family.</text>
</comment>
<dbReference type="PROSITE" id="PS51017">
    <property type="entry name" value="CCT"/>
    <property type="match status" value="1"/>
</dbReference>
<feature type="coiled-coil region" evidence="10">
    <location>
        <begin position="353"/>
        <end position="380"/>
    </location>
</feature>
<dbReference type="InterPro" id="IPR000315">
    <property type="entry name" value="Znf_B-box"/>
</dbReference>
<evidence type="ECO:0000313" key="13">
    <source>
        <dbReference type="EMBL" id="KAG7573489.1"/>
    </source>
</evidence>
<sequence>MGGSTTESVVACEFCGERTAVLFCRADTAKLCLPCDQHVHSANLLSRKHVRSQICDNCSKEPVAVRCFTDNLVLCQDCDWDVHGSCSSSAAHERSAVEGFSGCPSVLELAAVWGIDLEGKKKEEAEEEDELTKNFGMALDSWGSGSNSIQDLIVPYDVSIKKQSFSLGRSKKVVFKQLELLKRGFVGGEGDGGGEIMVPERINGGGNICQPSPTTSFTSLLMSAESQSHCGNAMQMQWNATNHSSVQSTQIWDFNLGQSRNPEEPSPVESKGSTFTFNNVTHLKNDTQTTNVKAFKETYQNDSIRSTSTKGQETSKCNNIPAAIHWHKSSNDSSDLHCTDHIAMTSNRATRLAATTNADLEQMAQNRDNAMQRYKEKKKTRRYDKTIRYETRKARAETRLRVKGRFVKATDP</sequence>
<dbReference type="InterPro" id="IPR049808">
    <property type="entry name" value="CONSTANS-like_Bbox1"/>
</dbReference>
<evidence type="ECO:0000256" key="4">
    <source>
        <dbReference type="ARBA" id="ARBA00022737"/>
    </source>
</evidence>
<protein>
    <submittedName>
        <fullName evidence="13">CCT domain</fullName>
    </submittedName>
</protein>
<evidence type="ECO:0000256" key="2">
    <source>
        <dbReference type="ARBA" id="ARBA00010024"/>
    </source>
</evidence>
<feature type="domain" description="CCT" evidence="12">
    <location>
        <begin position="367"/>
        <end position="409"/>
    </location>
</feature>
<evidence type="ECO:0000259" key="11">
    <source>
        <dbReference type="PROSITE" id="PS50119"/>
    </source>
</evidence>
<evidence type="ECO:0000256" key="7">
    <source>
        <dbReference type="ARBA" id="ARBA00023242"/>
    </source>
</evidence>
<reference evidence="13 14" key="1">
    <citation type="submission" date="2020-12" db="EMBL/GenBank/DDBJ databases">
        <title>Concerted genomic and epigenomic changes stabilize Arabidopsis allopolyploids.</title>
        <authorList>
            <person name="Chen Z."/>
        </authorList>
    </citation>
    <scope>NUCLEOTIDE SEQUENCE [LARGE SCALE GENOMIC DNA]</scope>
    <source>
        <strain evidence="13">As9502</strain>
        <tissue evidence="13">Leaf</tissue>
    </source>
</reference>
<evidence type="ECO:0000259" key="12">
    <source>
        <dbReference type="PROSITE" id="PS51017"/>
    </source>
</evidence>
<keyword evidence="10" id="KW-0175">Coiled coil</keyword>